<reference evidence="2 3" key="1">
    <citation type="submission" date="2018-06" db="EMBL/GenBank/DDBJ databases">
        <authorList>
            <consortium name="Pathogen Informatics"/>
            <person name="Doyle S."/>
        </authorList>
    </citation>
    <scope>NUCLEOTIDE SEQUENCE [LARGE SCALE GENOMIC DNA]</scope>
    <source>
        <strain evidence="2 3">NCTC11842</strain>
    </source>
</reference>
<dbReference type="RefSeq" id="WP_073450783.1">
    <property type="nucleotide sequence ID" value="NZ_FQYS01000024.1"/>
</dbReference>
<evidence type="ECO:0000313" key="3">
    <source>
        <dbReference type="Proteomes" id="UP000250443"/>
    </source>
</evidence>
<organism evidence="2 3">
    <name type="scientific">Pseudomonas luteola</name>
    <dbReference type="NCBI Taxonomy" id="47886"/>
    <lineage>
        <taxon>Bacteria</taxon>
        <taxon>Pseudomonadati</taxon>
        <taxon>Pseudomonadota</taxon>
        <taxon>Gammaproteobacteria</taxon>
        <taxon>Pseudomonadales</taxon>
        <taxon>Pseudomonadaceae</taxon>
        <taxon>Pseudomonas</taxon>
    </lineage>
</organism>
<name>A0A2X2CJA4_PSELU</name>
<keyword evidence="1" id="KW-1133">Transmembrane helix</keyword>
<keyword evidence="1" id="KW-0472">Membrane</keyword>
<evidence type="ECO:0000256" key="1">
    <source>
        <dbReference type="SAM" id="Phobius"/>
    </source>
</evidence>
<keyword evidence="1" id="KW-0812">Transmembrane</keyword>
<dbReference type="AlphaFoldDB" id="A0A2X2CJA4"/>
<sequence>MFALLELSLFAAVIIVLCGVGFAIAYLLIKYCVWLTQTLEQGIVLGVGRLGKLSRKLACVIGKRSWALIQHLLTRKVKAPAAPAPADVVEAVATPCFSNESMDWDHLEKPTYLRRGLLISV</sequence>
<proteinExistence type="predicted"/>
<protein>
    <submittedName>
        <fullName evidence="2">Uncharacterized protein</fullName>
    </submittedName>
</protein>
<accession>A0A2X2CJA4</accession>
<gene>
    <name evidence="2" type="ORF">NCTC11842_00400</name>
</gene>
<dbReference type="EMBL" id="UAUF01000002">
    <property type="protein sequence ID" value="SPZ00255.1"/>
    <property type="molecule type" value="Genomic_DNA"/>
</dbReference>
<feature type="transmembrane region" description="Helical" evidence="1">
    <location>
        <begin position="7"/>
        <end position="29"/>
    </location>
</feature>
<dbReference type="Proteomes" id="UP000250443">
    <property type="component" value="Unassembled WGS sequence"/>
</dbReference>
<evidence type="ECO:0000313" key="2">
    <source>
        <dbReference type="EMBL" id="SPZ00255.1"/>
    </source>
</evidence>